<organism evidence="2 3">
    <name type="scientific">Paenibacillus lautus</name>
    <name type="common">Bacillus lautus</name>
    <dbReference type="NCBI Taxonomy" id="1401"/>
    <lineage>
        <taxon>Bacteria</taxon>
        <taxon>Bacillati</taxon>
        <taxon>Bacillota</taxon>
        <taxon>Bacilli</taxon>
        <taxon>Bacillales</taxon>
        <taxon>Paenibacillaceae</taxon>
        <taxon>Paenibacillus</taxon>
    </lineage>
</organism>
<dbReference type="PANTHER" id="PTHR30032:SF4">
    <property type="entry name" value="AMIDASE ENHANCER"/>
    <property type="match status" value="1"/>
</dbReference>
<dbReference type="OrthoDB" id="1399160at2"/>
<dbReference type="AlphaFoldDB" id="A0A1R1BA82"/>
<evidence type="ECO:0000313" key="2">
    <source>
        <dbReference type="EMBL" id="OME96912.1"/>
    </source>
</evidence>
<protein>
    <submittedName>
        <fullName evidence="2">ArsR family transcriptional regulator</fullName>
    </submittedName>
</protein>
<feature type="signal peptide" evidence="1">
    <location>
        <begin position="1"/>
        <end position="19"/>
    </location>
</feature>
<evidence type="ECO:0000256" key="1">
    <source>
        <dbReference type="SAM" id="SignalP"/>
    </source>
</evidence>
<evidence type="ECO:0000313" key="3">
    <source>
        <dbReference type="Proteomes" id="UP000187074"/>
    </source>
</evidence>
<dbReference type="InterPro" id="IPR051922">
    <property type="entry name" value="Bact_Sporulation_Assoc"/>
</dbReference>
<dbReference type="PANTHER" id="PTHR30032">
    <property type="entry name" value="N-ACETYLMURAMOYL-L-ALANINE AMIDASE-RELATED"/>
    <property type="match status" value="1"/>
</dbReference>
<sequence length="392" mass="42836">MKKMIAGWALALLTAGILAWSQTQSHSEPSIPSAVHSKELLKDVPVPWSATKNTIRLNTSDPVSAAVLTSKTLWQSTNEHSRPQAVILVDLAQWSIAAVSVDLTQLSEGPLLFVEEEGIPKETLEELRRLKPRGAEHNKGIEIITVGPISDRVMKELHGLEYKTDHIAAGEPAEAAAAIDEYAAKVSGSVPTSVIVGSMDRPDYTLPAVSWIAHMPETMLYVREKNVPEVTAQALHKRKGKANIYIIGPEKVVSRAVEDELRQYGKVTRISGDDPFENALHFAQFNDPVTGFGWGVQSPGYSLSFSTPDSPVLSIAAAPLSHMGKHAPLLFTDRDGVPRSITKYVDSIRRQSGTSPKEAPYNHAWIIGDEQTLTTKLQSEIDEILDMDAGRD</sequence>
<name>A0A1R1BA82_PAELA</name>
<feature type="chain" id="PRO_5038389741" evidence="1">
    <location>
        <begin position="20"/>
        <end position="392"/>
    </location>
</feature>
<gene>
    <name evidence="2" type="ORF">BK123_04875</name>
</gene>
<dbReference type="EMBL" id="MRTF01000001">
    <property type="protein sequence ID" value="OME96912.1"/>
    <property type="molecule type" value="Genomic_DNA"/>
</dbReference>
<dbReference type="Proteomes" id="UP000187074">
    <property type="component" value="Unassembled WGS sequence"/>
</dbReference>
<comment type="caution">
    <text evidence="2">The sequence shown here is derived from an EMBL/GenBank/DDBJ whole genome shotgun (WGS) entry which is preliminary data.</text>
</comment>
<accession>A0A1R1BA82</accession>
<dbReference type="STRING" id="1401.BK123_04875"/>
<keyword evidence="1" id="KW-0732">Signal</keyword>
<reference evidence="2 3" key="1">
    <citation type="submission" date="2016-11" db="EMBL/GenBank/DDBJ databases">
        <title>Paenibacillus species isolates.</title>
        <authorList>
            <person name="Beno S.M."/>
        </authorList>
    </citation>
    <scope>NUCLEOTIDE SEQUENCE [LARGE SCALE GENOMIC DNA]</scope>
    <source>
        <strain evidence="2 3">FSL F4-0100</strain>
    </source>
</reference>
<dbReference type="GO" id="GO:0030288">
    <property type="term" value="C:outer membrane-bounded periplasmic space"/>
    <property type="evidence" value="ECO:0007669"/>
    <property type="project" value="TreeGrafter"/>
</dbReference>
<proteinExistence type="predicted"/>